<gene>
    <name evidence="19" type="ORF">VNO78_08240</name>
</gene>
<comment type="catalytic activity">
    <reaction evidence="13">
        <text>L-threonyl-[protein] + ATP = O-phospho-L-threonyl-[protein] + ADP + H(+)</text>
        <dbReference type="Rhea" id="RHEA:46608"/>
        <dbReference type="Rhea" id="RHEA-COMP:11060"/>
        <dbReference type="Rhea" id="RHEA-COMP:11605"/>
        <dbReference type="ChEBI" id="CHEBI:15378"/>
        <dbReference type="ChEBI" id="CHEBI:30013"/>
        <dbReference type="ChEBI" id="CHEBI:30616"/>
        <dbReference type="ChEBI" id="CHEBI:61977"/>
        <dbReference type="ChEBI" id="CHEBI:456216"/>
    </reaction>
</comment>
<comment type="caution">
    <text evidence="19">The sequence shown here is derived from an EMBL/GenBank/DDBJ whole genome shotgun (WGS) entry which is preliminary data.</text>
</comment>
<evidence type="ECO:0000256" key="9">
    <source>
        <dbReference type="ARBA" id="ARBA00022989"/>
    </source>
</evidence>
<evidence type="ECO:0000256" key="8">
    <source>
        <dbReference type="ARBA" id="ARBA00022840"/>
    </source>
</evidence>
<dbReference type="Pfam" id="PF00069">
    <property type="entry name" value="Pkinase"/>
    <property type="match status" value="1"/>
</dbReference>
<keyword evidence="20" id="KW-1185">Reference proteome</keyword>
<evidence type="ECO:0000256" key="5">
    <source>
        <dbReference type="ARBA" id="ARBA00022729"/>
    </source>
</evidence>
<dbReference type="Gene3D" id="1.10.510.10">
    <property type="entry name" value="Transferase(Phosphotransferase) domain 1"/>
    <property type="match status" value="1"/>
</dbReference>
<dbReference type="SMART" id="SM00220">
    <property type="entry name" value="S_TKc"/>
    <property type="match status" value="1"/>
</dbReference>
<dbReference type="PROSITE" id="PS00108">
    <property type="entry name" value="PROTEIN_KINASE_ST"/>
    <property type="match status" value="1"/>
</dbReference>
<keyword evidence="3" id="KW-0808">Transferase</keyword>
<keyword evidence="7" id="KW-0418">Kinase</keyword>
<dbReference type="GO" id="GO:0004674">
    <property type="term" value="F:protein serine/threonine kinase activity"/>
    <property type="evidence" value="ECO:0007669"/>
    <property type="project" value="UniProtKB-KW"/>
</dbReference>
<evidence type="ECO:0000256" key="1">
    <source>
        <dbReference type="ARBA" id="ARBA00004167"/>
    </source>
</evidence>
<evidence type="ECO:0000256" key="16">
    <source>
        <dbReference type="SAM" id="MobiDB-lite"/>
    </source>
</evidence>
<keyword evidence="11" id="KW-0325">Glycoprotein</keyword>
<proteinExistence type="predicted"/>
<dbReference type="FunFam" id="3.30.200.20:FF:000481">
    <property type="entry name" value="Wall-associated receptor kinase-like 14"/>
    <property type="match status" value="1"/>
</dbReference>
<evidence type="ECO:0000256" key="11">
    <source>
        <dbReference type="ARBA" id="ARBA00023180"/>
    </source>
</evidence>
<dbReference type="PROSITE" id="PS50011">
    <property type="entry name" value="PROTEIN_KINASE_DOM"/>
    <property type="match status" value="1"/>
</dbReference>
<dbReference type="PROSITE" id="PS00107">
    <property type="entry name" value="PROTEIN_KINASE_ATP"/>
    <property type="match status" value="1"/>
</dbReference>
<dbReference type="InterPro" id="IPR011009">
    <property type="entry name" value="Kinase-like_dom_sf"/>
</dbReference>
<feature type="region of interest" description="Disordered" evidence="16">
    <location>
        <begin position="699"/>
        <end position="728"/>
    </location>
</feature>
<evidence type="ECO:0000256" key="4">
    <source>
        <dbReference type="ARBA" id="ARBA00022692"/>
    </source>
</evidence>
<evidence type="ECO:0000256" key="12">
    <source>
        <dbReference type="ARBA" id="ARBA00047558"/>
    </source>
</evidence>
<evidence type="ECO:0000259" key="18">
    <source>
        <dbReference type="PROSITE" id="PS50011"/>
    </source>
</evidence>
<keyword evidence="8 15" id="KW-0067">ATP-binding</keyword>
<evidence type="ECO:0000256" key="6">
    <source>
        <dbReference type="ARBA" id="ARBA00022741"/>
    </source>
</evidence>
<dbReference type="SUPFAM" id="SSF56112">
    <property type="entry name" value="Protein kinase-like (PK-like)"/>
    <property type="match status" value="1"/>
</dbReference>
<keyword evidence="9 17" id="KW-1133">Transmembrane helix</keyword>
<dbReference type="InterPro" id="IPR017441">
    <property type="entry name" value="Protein_kinase_ATP_BS"/>
</dbReference>
<feature type="compositionally biased region" description="Low complexity" evidence="16">
    <location>
        <begin position="711"/>
        <end position="728"/>
    </location>
</feature>
<dbReference type="FunFam" id="1.10.510.10:FF:000161">
    <property type="entry name" value="Wall-associated receptor kinase-like 20"/>
    <property type="match status" value="1"/>
</dbReference>
<evidence type="ECO:0000256" key="7">
    <source>
        <dbReference type="ARBA" id="ARBA00022777"/>
    </source>
</evidence>
<dbReference type="Proteomes" id="UP001386955">
    <property type="component" value="Unassembled WGS sequence"/>
</dbReference>
<feature type="domain" description="Protein kinase" evidence="18">
    <location>
        <begin position="361"/>
        <end position="638"/>
    </location>
</feature>
<dbReference type="InterPro" id="IPR000719">
    <property type="entry name" value="Prot_kinase_dom"/>
</dbReference>
<feature type="region of interest" description="Disordered" evidence="16">
    <location>
        <begin position="651"/>
        <end position="670"/>
    </location>
</feature>
<dbReference type="PANTHER" id="PTHR46008:SF62">
    <property type="entry name" value="PROTEIN KINASE DOMAIN-CONTAINING PROTEIN"/>
    <property type="match status" value="1"/>
</dbReference>
<dbReference type="GO" id="GO:0005524">
    <property type="term" value="F:ATP binding"/>
    <property type="evidence" value="ECO:0007669"/>
    <property type="project" value="UniProtKB-UniRule"/>
</dbReference>
<evidence type="ECO:0000256" key="10">
    <source>
        <dbReference type="ARBA" id="ARBA00023136"/>
    </source>
</evidence>
<organism evidence="19 20">
    <name type="scientific">Psophocarpus tetragonolobus</name>
    <name type="common">Winged bean</name>
    <name type="synonym">Dolichos tetragonolobus</name>
    <dbReference type="NCBI Taxonomy" id="3891"/>
    <lineage>
        <taxon>Eukaryota</taxon>
        <taxon>Viridiplantae</taxon>
        <taxon>Streptophyta</taxon>
        <taxon>Embryophyta</taxon>
        <taxon>Tracheophyta</taxon>
        <taxon>Spermatophyta</taxon>
        <taxon>Magnoliopsida</taxon>
        <taxon>eudicotyledons</taxon>
        <taxon>Gunneridae</taxon>
        <taxon>Pentapetalae</taxon>
        <taxon>rosids</taxon>
        <taxon>fabids</taxon>
        <taxon>Fabales</taxon>
        <taxon>Fabaceae</taxon>
        <taxon>Papilionoideae</taxon>
        <taxon>50 kb inversion clade</taxon>
        <taxon>NPAAA clade</taxon>
        <taxon>indigoferoid/millettioid clade</taxon>
        <taxon>Phaseoleae</taxon>
        <taxon>Psophocarpus</taxon>
    </lineage>
</organism>
<feature type="compositionally biased region" description="Low complexity" evidence="16">
    <location>
        <begin position="651"/>
        <end position="669"/>
    </location>
</feature>
<evidence type="ECO:0000256" key="14">
    <source>
        <dbReference type="ARBA" id="ARBA00056804"/>
    </source>
</evidence>
<keyword evidence="6 15" id="KW-0547">Nucleotide-binding</keyword>
<evidence type="ECO:0000256" key="17">
    <source>
        <dbReference type="SAM" id="Phobius"/>
    </source>
</evidence>
<accession>A0AAN9XTJ1</accession>
<dbReference type="GO" id="GO:0005886">
    <property type="term" value="C:plasma membrane"/>
    <property type="evidence" value="ECO:0007669"/>
    <property type="project" value="UniProtKB-ARBA"/>
</dbReference>
<evidence type="ECO:0000256" key="2">
    <source>
        <dbReference type="ARBA" id="ARBA00022527"/>
    </source>
</evidence>
<keyword evidence="5" id="KW-0732">Signal</keyword>
<keyword evidence="2" id="KW-0723">Serine/threonine-protein kinase</keyword>
<reference evidence="19 20" key="1">
    <citation type="submission" date="2024-01" db="EMBL/GenBank/DDBJ databases">
        <title>The genomes of 5 underutilized Papilionoideae crops provide insights into root nodulation and disease resistanc.</title>
        <authorList>
            <person name="Jiang F."/>
        </authorList>
    </citation>
    <scope>NUCLEOTIDE SEQUENCE [LARGE SCALE GENOMIC DNA]</scope>
    <source>
        <strain evidence="19">DUOXIRENSHENG_FW03</strain>
        <tissue evidence="19">Leaves</tissue>
    </source>
</reference>
<dbReference type="InterPro" id="IPR008271">
    <property type="entry name" value="Ser/Thr_kinase_AS"/>
</dbReference>
<comment type="function">
    <text evidence="14">Serine/threonine-protein kinase that may function as a signaling receptor of extracellular matrix component.</text>
</comment>
<comment type="subcellular location">
    <subcellularLocation>
        <location evidence="1">Membrane</location>
        <topology evidence="1">Single-pass membrane protein</topology>
    </subcellularLocation>
</comment>
<dbReference type="EMBL" id="JAYMYS010000002">
    <property type="protein sequence ID" value="KAK7406611.1"/>
    <property type="molecule type" value="Genomic_DNA"/>
</dbReference>
<evidence type="ECO:0000256" key="13">
    <source>
        <dbReference type="ARBA" id="ARBA00047951"/>
    </source>
</evidence>
<dbReference type="PANTHER" id="PTHR46008">
    <property type="entry name" value="LEAF RUST 10 DISEASE-RESISTANCE LOCUS RECEPTOR-LIKE PROTEIN KINASE-LIKE 1.4"/>
    <property type="match status" value="1"/>
</dbReference>
<keyword evidence="10 17" id="KW-0472">Membrane</keyword>
<name>A0AAN9XTJ1_PSOTE</name>
<protein>
    <recommendedName>
        <fullName evidence="18">Protein kinase domain-containing protein</fullName>
    </recommendedName>
</protein>
<keyword evidence="4 17" id="KW-0812">Transmembrane</keyword>
<evidence type="ECO:0000313" key="19">
    <source>
        <dbReference type="EMBL" id="KAK7406611.1"/>
    </source>
</evidence>
<sequence length="728" mass="80610">MACLALTKTLRAVRVIWGREGGHFVEKENQCGHRKMFVLHHHTNLAIVFTIFIVCTTRAQNLTSCNGKCGGRTLQFPFGFSQGCPIQLNCTKNQVQLGEFPVENVTNSNIFVNLPAKCNRSMESIKNLFTDNLAPTNNNSFLVQDCKEVLGGCVIPASNFVGNQIDVESCNNKSANISCFSKQQKQEEVGVITYNDLNRTKCKFLFSAFYFGQSREFGLQFQVVELGWWLQGSCDECSDNTTCTQLRLQEGKHGLRCQCIDAFTGDGFRNGTGCRKASSCRVSTLTSGGCGKATKIGVVVGVIIIGALVVAGLFLLCYCARRRSTCLSKHTKVKRLVREAAGNSSVPFYPYKEIEKATNSFSEKQRLGTGAFGTVYAGKVHNDEWVAIKKLRQRDNNSADQVMNEIKLLSSVSHPNLVRLLGCCIEKGEQILVYEYMQNGTLSQHLQRERSKGLPWTIRLTVATETANAIAYLHSAIHPPIYHRDIKSSNILLDYKFKSKLADFGLSRLGMVETSHISTAPQGTPGYVDPQYHQNFHLSDKSDVYSFGVVLVEIITAMKVVDFNRPRSEVNLAALAVDRIRRGAVDEIIDPFLEPYRDAWTLYSINKVAELAFRCLAFHSDMRPSMMEVAEELEHIRRSGWASMEETLTASPIGSASSSPGYGSEKSLSGIRKAGQGSERLIVPQKTESFLQFMEVKDSSPVSVHDPIPWSSGQSSPSSNSLLGNVIP</sequence>
<evidence type="ECO:0000313" key="20">
    <source>
        <dbReference type="Proteomes" id="UP001386955"/>
    </source>
</evidence>
<evidence type="ECO:0000256" key="3">
    <source>
        <dbReference type="ARBA" id="ARBA00022679"/>
    </source>
</evidence>
<dbReference type="AlphaFoldDB" id="A0AAN9XTJ1"/>
<evidence type="ECO:0000256" key="15">
    <source>
        <dbReference type="PROSITE-ProRule" id="PRU10141"/>
    </source>
</evidence>
<feature type="transmembrane region" description="Helical" evidence="17">
    <location>
        <begin position="296"/>
        <end position="320"/>
    </location>
</feature>
<feature type="binding site" evidence="15">
    <location>
        <position position="390"/>
    </location>
    <ligand>
        <name>ATP</name>
        <dbReference type="ChEBI" id="CHEBI:30616"/>
    </ligand>
</feature>
<dbReference type="Gene3D" id="3.30.200.20">
    <property type="entry name" value="Phosphorylase Kinase, domain 1"/>
    <property type="match status" value="1"/>
</dbReference>
<comment type="catalytic activity">
    <reaction evidence="12">
        <text>L-seryl-[protein] + ATP = O-phospho-L-seryl-[protein] + ADP + H(+)</text>
        <dbReference type="Rhea" id="RHEA:17989"/>
        <dbReference type="Rhea" id="RHEA-COMP:9863"/>
        <dbReference type="Rhea" id="RHEA-COMP:11604"/>
        <dbReference type="ChEBI" id="CHEBI:15378"/>
        <dbReference type="ChEBI" id="CHEBI:29999"/>
        <dbReference type="ChEBI" id="CHEBI:30616"/>
        <dbReference type="ChEBI" id="CHEBI:83421"/>
        <dbReference type="ChEBI" id="CHEBI:456216"/>
    </reaction>
</comment>